<dbReference type="EMBL" id="JAAQPH010000022">
    <property type="protein sequence ID" value="NIA71432.1"/>
    <property type="molecule type" value="Genomic_DNA"/>
</dbReference>
<protein>
    <submittedName>
        <fullName evidence="2">IS6 family transposase</fullName>
    </submittedName>
</protein>
<dbReference type="InterPro" id="IPR052183">
    <property type="entry name" value="IS_Transposase"/>
</dbReference>
<evidence type="ECO:0000313" key="3">
    <source>
        <dbReference type="Proteomes" id="UP000761264"/>
    </source>
</evidence>
<reference evidence="2" key="1">
    <citation type="submission" date="2020-03" db="EMBL/GenBank/DDBJ databases">
        <title>Genome of Pelagibius litoralis DSM 21314T.</title>
        <authorList>
            <person name="Wang G."/>
        </authorList>
    </citation>
    <scope>NUCLEOTIDE SEQUENCE</scope>
    <source>
        <strain evidence="2">DSM 21314</strain>
    </source>
</reference>
<organism evidence="2 3">
    <name type="scientific">Pelagibius litoralis</name>
    <dbReference type="NCBI Taxonomy" id="374515"/>
    <lineage>
        <taxon>Bacteria</taxon>
        <taxon>Pseudomonadati</taxon>
        <taxon>Pseudomonadota</taxon>
        <taxon>Alphaproteobacteria</taxon>
        <taxon>Rhodospirillales</taxon>
        <taxon>Rhodovibrionaceae</taxon>
        <taxon>Pelagibius</taxon>
    </lineage>
</organism>
<sequence length="189" mass="22422">MVSADENPLRCFNSSPEVIRLAVMMYIRYPLSLWQVEDLLFERGIDICHETVRFWWNRFGPMFASAIRKYRDRKVALNFLKRAMKRYGQPRSIVTDLLRSYRAAMKVIGNSADQICGRWLHSRAENSHQPFRRREGAMAKFRDIKTLQKFASVHASIHNHFNLDRHLNRRDIFKQNRSAALAEWHQMVA</sequence>
<dbReference type="PANTHER" id="PTHR35528">
    <property type="entry name" value="BLL1675 PROTEIN"/>
    <property type="match status" value="1"/>
</dbReference>
<evidence type="ECO:0000259" key="1">
    <source>
        <dbReference type="Pfam" id="PF13610"/>
    </source>
</evidence>
<dbReference type="Proteomes" id="UP000761264">
    <property type="component" value="Unassembled WGS sequence"/>
</dbReference>
<dbReference type="AlphaFoldDB" id="A0A967F1U2"/>
<evidence type="ECO:0000313" key="2">
    <source>
        <dbReference type="EMBL" id="NIA71432.1"/>
    </source>
</evidence>
<gene>
    <name evidence="2" type="ORF">HBA54_22825</name>
</gene>
<feature type="domain" description="DDE" evidence="1">
    <location>
        <begin position="65"/>
        <end position="161"/>
    </location>
</feature>
<keyword evidence="3" id="KW-1185">Reference proteome</keyword>
<dbReference type="PANTHER" id="PTHR35528:SF3">
    <property type="entry name" value="BLL1675 PROTEIN"/>
    <property type="match status" value="1"/>
</dbReference>
<comment type="caution">
    <text evidence="2">The sequence shown here is derived from an EMBL/GenBank/DDBJ whole genome shotgun (WGS) entry which is preliminary data.</text>
</comment>
<name>A0A967F1U2_9PROT</name>
<accession>A0A967F1U2</accession>
<dbReference type="Pfam" id="PF13610">
    <property type="entry name" value="DDE_Tnp_IS240"/>
    <property type="match status" value="1"/>
</dbReference>
<dbReference type="InterPro" id="IPR032874">
    <property type="entry name" value="DDE_dom"/>
</dbReference>
<proteinExistence type="predicted"/>